<proteinExistence type="predicted"/>
<reference evidence="1" key="1">
    <citation type="submission" date="2023-09" db="UniProtKB">
        <authorList>
            <consortium name="Ensembl"/>
        </authorList>
    </citation>
    <scope>IDENTIFICATION</scope>
</reference>
<organism evidence="1">
    <name type="scientific">Stegastes partitus</name>
    <name type="common">bicolor damselfish</name>
    <dbReference type="NCBI Taxonomy" id="144197"/>
    <lineage>
        <taxon>Eukaryota</taxon>
        <taxon>Metazoa</taxon>
        <taxon>Chordata</taxon>
        <taxon>Craniata</taxon>
        <taxon>Vertebrata</taxon>
        <taxon>Euteleostomi</taxon>
        <taxon>Actinopterygii</taxon>
        <taxon>Neopterygii</taxon>
        <taxon>Teleostei</taxon>
        <taxon>Neoteleostei</taxon>
        <taxon>Acanthomorphata</taxon>
        <taxon>Ovalentaria</taxon>
        <taxon>Pomacentridae</taxon>
        <taxon>Stegastes</taxon>
    </lineage>
</organism>
<accession>A0A3B5AEY3</accession>
<evidence type="ECO:0000313" key="1">
    <source>
        <dbReference type="Ensembl" id="ENSSPAP00000012127.1"/>
    </source>
</evidence>
<dbReference type="Ensembl" id="ENSSPAT00000012334.1">
    <property type="protein sequence ID" value="ENSSPAP00000012127.1"/>
    <property type="gene ID" value="ENSSPAG00000009209.1"/>
</dbReference>
<sequence>MFLARVVVQLAGVAVLGPVLAFAVITIRHVHDHHEGRASDEDELQGPQADVGDGEEVVVADIGAAGLLCVAVKVLLLVTPNSLRCHHVHHHPEHKHHGQPYPPERCGVFVHPTEEGLEGLPVHVSGWQSDLSVVEFFSYWQSSIFTPECGRMKNKSTGFHRFFCFHV</sequence>
<dbReference type="AlphaFoldDB" id="A0A3B5AEY3"/>
<dbReference type="GeneTree" id="ENSGT01120000272035"/>
<name>A0A3B5AEY3_9TELE</name>
<protein>
    <submittedName>
        <fullName evidence="1">Uncharacterized protein</fullName>
    </submittedName>
</protein>
<dbReference type="STRING" id="144197.ENSSPAP00000012127"/>